<keyword evidence="9" id="KW-1185">Reference proteome</keyword>
<evidence type="ECO:0000256" key="1">
    <source>
        <dbReference type="ARBA" id="ARBA00022679"/>
    </source>
</evidence>
<dbReference type="GO" id="GO:0016787">
    <property type="term" value="F:hydrolase activity"/>
    <property type="evidence" value="ECO:0007669"/>
    <property type="project" value="UniProtKB-KW"/>
</dbReference>
<dbReference type="PANTHER" id="PTHR37984:SF5">
    <property type="entry name" value="PROTEIN NYNRIN-LIKE"/>
    <property type="match status" value="1"/>
</dbReference>
<keyword evidence="4" id="KW-0255">Endonuclease</keyword>
<dbReference type="Gene3D" id="3.10.20.370">
    <property type="match status" value="1"/>
</dbReference>
<organism evidence="8 9">
    <name type="scientific">Punica granatum</name>
    <name type="common">Pomegranate</name>
    <dbReference type="NCBI Taxonomy" id="22663"/>
    <lineage>
        <taxon>Eukaryota</taxon>
        <taxon>Viridiplantae</taxon>
        <taxon>Streptophyta</taxon>
        <taxon>Embryophyta</taxon>
        <taxon>Tracheophyta</taxon>
        <taxon>Spermatophyta</taxon>
        <taxon>Magnoliopsida</taxon>
        <taxon>eudicotyledons</taxon>
        <taxon>Gunneridae</taxon>
        <taxon>Pentapetalae</taxon>
        <taxon>rosids</taxon>
        <taxon>malvids</taxon>
        <taxon>Myrtales</taxon>
        <taxon>Lythraceae</taxon>
        <taxon>Punica</taxon>
    </lineage>
</organism>
<evidence type="ECO:0000256" key="6">
    <source>
        <dbReference type="ARBA" id="ARBA00022918"/>
    </source>
</evidence>
<evidence type="ECO:0000313" key="8">
    <source>
        <dbReference type="EMBL" id="PKI60699.1"/>
    </source>
</evidence>
<dbReference type="AlphaFoldDB" id="A0A2I0JWJ8"/>
<comment type="caution">
    <text evidence="8">The sequence shown here is derived from an EMBL/GenBank/DDBJ whole genome shotgun (WGS) entry which is preliminary data.</text>
</comment>
<dbReference type="Proteomes" id="UP000233551">
    <property type="component" value="Unassembled WGS sequence"/>
</dbReference>
<feature type="domain" description="Reverse transcriptase RNase H-like" evidence="7">
    <location>
        <begin position="1"/>
        <end position="95"/>
    </location>
</feature>
<gene>
    <name evidence="8" type="ORF">CRG98_018946</name>
</gene>
<dbReference type="InterPro" id="IPR041373">
    <property type="entry name" value="RT_RNaseH"/>
</dbReference>
<dbReference type="CDD" id="cd09274">
    <property type="entry name" value="RNase_HI_RT_Ty3"/>
    <property type="match status" value="1"/>
</dbReference>
<accession>A0A2I0JWJ8</accession>
<dbReference type="Pfam" id="PF17917">
    <property type="entry name" value="RT_RNaseH"/>
    <property type="match status" value="1"/>
</dbReference>
<dbReference type="InterPro" id="IPR050951">
    <property type="entry name" value="Retrovirus_Pol_polyprotein"/>
</dbReference>
<keyword evidence="1" id="KW-0808">Transferase</keyword>
<keyword evidence="2" id="KW-0548">Nucleotidyltransferase</keyword>
<protein>
    <recommendedName>
        <fullName evidence="7">Reverse transcriptase RNase H-like domain-containing protein</fullName>
    </recommendedName>
</protein>
<dbReference type="GO" id="GO:0004519">
    <property type="term" value="F:endonuclease activity"/>
    <property type="evidence" value="ECO:0007669"/>
    <property type="project" value="UniProtKB-KW"/>
</dbReference>
<sequence length="154" mass="17452">FVIVADASGTSIGAVLSQKGRPLTFLSKGLNESKKSWSTYGKEMLAILEAVRCWRTYLLGRRFTIRTDQRSLRYLLEQHIVTPEQQKWITKLLGFDYRIEYKSGTENKAVNALSRRAEVAITLAITAPYSNLWAKIVQATEGDPHLGPILRNIR</sequence>
<keyword evidence="6" id="KW-0695">RNA-directed DNA polymerase</keyword>
<evidence type="ECO:0000256" key="5">
    <source>
        <dbReference type="ARBA" id="ARBA00022801"/>
    </source>
</evidence>
<dbReference type="EMBL" id="PGOL01001131">
    <property type="protein sequence ID" value="PKI60699.1"/>
    <property type="molecule type" value="Genomic_DNA"/>
</dbReference>
<dbReference type="STRING" id="22663.A0A2I0JWJ8"/>
<dbReference type="GO" id="GO:0003964">
    <property type="term" value="F:RNA-directed DNA polymerase activity"/>
    <property type="evidence" value="ECO:0007669"/>
    <property type="project" value="UniProtKB-KW"/>
</dbReference>
<evidence type="ECO:0000259" key="7">
    <source>
        <dbReference type="Pfam" id="PF17917"/>
    </source>
</evidence>
<dbReference type="SUPFAM" id="SSF56672">
    <property type="entry name" value="DNA/RNA polymerases"/>
    <property type="match status" value="1"/>
</dbReference>
<dbReference type="InterPro" id="IPR043502">
    <property type="entry name" value="DNA/RNA_pol_sf"/>
</dbReference>
<dbReference type="PANTHER" id="PTHR37984">
    <property type="entry name" value="PROTEIN CBG26694"/>
    <property type="match status" value="1"/>
</dbReference>
<evidence type="ECO:0000313" key="9">
    <source>
        <dbReference type="Proteomes" id="UP000233551"/>
    </source>
</evidence>
<keyword evidence="5" id="KW-0378">Hydrolase</keyword>
<keyword evidence="3" id="KW-0540">Nuclease</keyword>
<reference evidence="8 9" key="1">
    <citation type="submission" date="2017-11" db="EMBL/GenBank/DDBJ databases">
        <title>De-novo sequencing of pomegranate (Punica granatum L.) genome.</title>
        <authorList>
            <person name="Akparov Z."/>
            <person name="Amiraslanov A."/>
            <person name="Hajiyeva S."/>
            <person name="Abbasov M."/>
            <person name="Kaur K."/>
            <person name="Hamwieh A."/>
            <person name="Solovyev V."/>
            <person name="Salamov A."/>
            <person name="Braich B."/>
            <person name="Kosarev P."/>
            <person name="Mahmoud A."/>
            <person name="Hajiyev E."/>
            <person name="Babayeva S."/>
            <person name="Izzatullayeva V."/>
            <person name="Mammadov A."/>
            <person name="Mammadov A."/>
            <person name="Sharifova S."/>
            <person name="Ojaghi J."/>
            <person name="Eynullazada K."/>
            <person name="Bayramov B."/>
            <person name="Abdulazimova A."/>
            <person name="Shahmuradov I."/>
        </authorList>
    </citation>
    <scope>NUCLEOTIDE SEQUENCE [LARGE SCALE GENOMIC DNA]</scope>
    <source>
        <strain evidence="9">cv. AG2017</strain>
        <tissue evidence="8">Leaf</tissue>
    </source>
</reference>
<evidence type="ECO:0000256" key="3">
    <source>
        <dbReference type="ARBA" id="ARBA00022722"/>
    </source>
</evidence>
<proteinExistence type="predicted"/>
<name>A0A2I0JWJ8_PUNGR</name>
<evidence type="ECO:0000256" key="4">
    <source>
        <dbReference type="ARBA" id="ARBA00022759"/>
    </source>
</evidence>
<evidence type="ECO:0000256" key="2">
    <source>
        <dbReference type="ARBA" id="ARBA00022695"/>
    </source>
</evidence>
<feature type="non-terminal residue" evidence="8">
    <location>
        <position position="1"/>
    </location>
</feature>